<feature type="region of interest" description="Disordered" evidence="1">
    <location>
        <begin position="51"/>
        <end position="88"/>
    </location>
</feature>
<dbReference type="Proteomes" id="UP000801492">
    <property type="component" value="Unassembled WGS sequence"/>
</dbReference>
<gene>
    <name evidence="2" type="ORF">ILUMI_18407</name>
</gene>
<feature type="region of interest" description="Disordered" evidence="1">
    <location>
        <begin position="1"/>
        <end position="32"/>
    </location>
</feature>
<sequence length="88" mass="9677">MTIRDVTPAAENSEISSNNSFASFEPHEPLDELERDTPIVTNETITLPSDNTIDEITDEDSKGEDEVSIHNLPGSQLHGEAEITKGKR</sequence>
<evidence type="ECO:0000313" key="3">
    <source>
        <dbReference type="Proteomes" id="UP000801492"/>
    </source>
</evidence>
<reference evidence="2" key="1">
    <citation type="submission" date="2019-08" db="EMBL/GenBank/DDBJ databases">
        <title>The genome of the North American firefly Photinus pyralis.</title>
        <authorList>
            <consortium name="Photinus pyralis genome working group"/>
            <person name="Fallon T.R."/>
            <person name="Sander Lower S.E."/>
            <person name="Weng J.-K."/>
        </authorList>
    </citation>
    <scope>NUCLEOTIDE SEQUENCE</scope>
    <source>
        <strain evidence="2">TRF0915ILg1</strain>
        <tissue evidence="2">Whole body</tissue>
    </source>
</reference>
<dbReference type="AlphaFoldDB" id="A0A8K0CIB3"/>
<proteinExistence type="predicted"/>
<feature type="compositionally biased region" description="Acidic residues" evidence="1">
    <location>
        <begin position="52"/>
        <end position="63"/>
    </location>
</feature>
<evidence type="ECO:0000313" key="2">
    <source>
        <dbReference type="EMBL" id="KAF2887765.1"/>
    </source>
</evidence>
<accession>A0A8K0CIB3</accession>
<keyword evidence="3" id="KW-1185">Reference proteome</keyword>
<dbReference type="EMBL" id="VTPC01081867">
    <property type="protein sequence ID" value="KAF2887765.1"/>
    <property type="molecule type" value="Genomic_DNA"/>
</dbReference>
<feature type="compositionally biased region" description="Low complexity" evidence="1">
    <location>
        <begin position="9"/>
        <end position="24"/>
    </location>
</feature>
<dbReference type="OrthoDB" id="10057240at2759"/>
<protein>
    <submittedName>
        <fullName evidence="2">Uncharacterized protein</fullName>
    </submittedName>
</protein>
<feature type="compositionally biased region" description="Basic and acidic residues" evidence="1">
    <location>
        <begin position="79"/>
        <end position="88"/>
    </location>
</feature>
<name>A0A8K0CIB3_IGNLU</name>
<organism evidence="2 3">
    <name type="scientific">Ignelater luminosus</name>
    <name type="common">Cucubano</name>
    <name type="synonym">Pyrophorus luminosus</name>
    <dbReference type="NCBI Taxonomy" id="2038154"/>
    <lineage>
        <taxon>Eukaryota</taxon>
        <taxon>Metazoa</taxon>
        <taxon>Ecdysozoa</taxon>
        <taxon>Arthropoda</taxon>
        <taxon>Hexapoda</taxon>
        <taxon>Insecta</taxon>
        <taxon>Pterygota</taxon>
        <taxon>Neoptera</taxon>
        <taxon>Endopterygota</taxon>
        <taxon>Coleoptera</taxon>
        <taxon>Polyphaga</taxon>
        <taxon>Elateriformia</taxon>
        <taxon>Elateroidea</taxon>
        <taxon>Elateridae</taxon>
        <taxon>Agrypninae</taxon>
        <taxon>Pyrophorini</taxon>
        <taxon>Ignelater</taxon>
    </lineage>
</organism>
<evidence type="ECO:0000256" key="1">
    <source>
        <dbReference type="SAM" id="MobiDB-lite"/>
    </source>
</evidence>
<comment type="caution">
    <text evidence="2">The sequence shown here is derived from an EMBL/GenBank/DDBJ whole genome shotgun (WGS) entry which is preliminary data.</text>
</comment>